<reference evidence="2" key="1">
    <citation type="journal article" date="2017" name="Parasit. Vectors">
        <title>Sialotranscriptomics of Rhipicephalus zambeziensis reveals intricate expression profiles of secretory proteins and suggests tight temporal transcriptional regulation during blood-feeding.</title>
        <authorList>
            <person name="de Castro M.H."/>
            <person name="de Klerk D."/>
            <person name="Pienaar R."/>
            <person name="Rees D.J.G."/>
            <person name="Mans B.J."/>
        </authorList>
    </citation>
    <scope>NUCLEOTIDE SEQUENCE</scope>
    <source>
        <tissue evidence="2">Salivary glands</tissue>
    </source>
</reference>
<dbReference type="AlphaFoldDB" id="A0A224YD14"/>
<proteinExistence type="predicted"/>
<feature type="region of interest" description="Disordered" evidence="1">
    <location>
        <begin position="56"/>
        <end position="78"/>
    </location>
</feature>
<evidence type="ECO:0000256" key="1">
    <source>
        <dbReference type="SAM" id="MobiDB-lite"/>
    </source>
</evidence>
<protein>
    <submittedName>
        <fullName evidence="2">Uncharacterized protein</fullName>
    </submittedName>
</protein>
<sequence length="237" mass="25936">MSWSEGACSYSQALKGSRHASPNGDTDETSLHALAIEPRGDTSTCERRQVEQHLPVLDFPQRHSWSETGSASPGSETYSQNLEIRCASSPCAAPRREENGIHQHWDACDATAGLSQKPCSYSQALKGERYVPPHGDTDASSLHPLAIEPRLNTGVHEIRKQAVRHPQTPDFYDLQRQLSVDGTCDGTSAAWSSSETGPEKSKCAAQIGKIVKMVKRKLPDWEEFTKLCAHLVSAKAV</sequence>
<evidence type="ECO:0000313" key="2">
    <source>
        <dbReference type="EMBL" id="MAA14825.1"/>
    </source>
</evidence>
<feature type="compositionally biased region" description="Polar residues" evidence="1">
    <location>
        <begin position="66"/>
        <end position="78"/>
    </location>
</feature>
<dbReference type="EMBL" id="GFPF01003679">
    <property type="protein sequence ID" value="MAA14825.1"/>
    <property type="molecule type" value="Transcribed_RNA"/>
</dbReference>
<accession>A0A224YD14</accession>
<name>A0A224YD14_9ACAR</name>
<organism evidence="2">
    <name type="scientific">Rhipicephalus zambeziensis</name>
    <dbReference type="NCBI Taxonomy" id="60191"/>
    <lineage>
        <taxon>Eukaryota</taxon>
        <taxon>Metazoa</taxon>
        <taxon>Ecdysozoa</taxon>
        <taxon>Arthropoda</taxon>
        <taxon>Chelicerata</taxon>
        <taxon>Arachnida</taxon>
        <taxon>Acari</taxon>
        <taxon>Parasitiformes</taxon>
        <taxon>Ixodida</taxon>
        <taxon>Ixodoidea</taxon>
        <taxon>Ixodidae</taxon>
        <taxon>Rhipicephalinae</taxon>
        <taxon>Rhipicephalus</taxon>
        <taxon>Rhipicephalus</taxon>
    </lineage>
</organism>